<comment type="caution">
    <text evidence="1">The sequence shown here is derived from an EMBL/GenBank/DDBJ whole genome shotgun (WGS) entry which is preliminary data.</text>
</comment>
<evidence type="ECO:0000313" key="2">
    <source>
        <dbReference type="Proteomes" id="UP000177506"/>
    </source>
</evidence>
<dbReference type="Proteomes" id="UP000177506">
    <property type="component" value="Unassembled WGS sequence"/>
</dbReference>
<dbReference type="EMBL" id="MDZA01000055">
    <property type="protein sequence ID" value="OGX91488.1"/>
    <property type="molecule type" value="Genomic_DNA"/>
</dbReference>
<reference evidence="1 2" key="1">
    <citation type="submission" date="2016-08" db="EMBL/GenBank/DDBJ databases">
        <title>Hymenobacter coccineus sp. nov., Hymenobacter lapidarius sp. nov. and Hymenobacter glacialis sp. nov., isolated from Antarctic soil.</title>
        <authorList>
            <person name="Sedlacek I."/>
            <person name="Kralova S."/>
            <person name="Kyrova K."/>
            <person name="Maslanova I."/>
            <person name="Stankova E."/>
            <person name="Vrbovska V."/>
            <person name="Nemec M."/>
            <person name="Bartak M."/>
            <person name="Svec P."/>
            <person name="Busse H.-J."/>
            <person name="Pantucek R."/>
        </authorList>
    </citation>
    <scope>NUCLEOTIDE SEQUENCE [LARGE SCALE GENOMIC DNA]</scope>
    <source>
        <strain evidence="1 2">CCM 8649</strain>
    </source>
</reference>
<organism evidence="1 2">
    <name type="scientific">Hymenobacter coccineus</name>
    <dbReference type="NCBI Taxonomy" id="1908235"/>
    <lineage>
        <taxon>Bacteria</taxon>
        <taxon>Pseudomonadati</taxon>
        <taxon>Bacteroidota</taxon>
        <taxon>Cytophagia</taxon>
        <taxon>Cytophagales</taxon>
        <taxon>Hymenobacteraceae</taxon>
        <taxon>Hymenobacter</taxon>
    </lineage>
</organism>
<gene>
    <name evidence="1" type="ORF">BEN49_04765</name>
</gene>
<evidence type="ECO:0000313" key="1">
    <source>
        <dbReference type="EMBL" id="OGX91488.1"/>
    </source>
</evidence>
<dbReference type="AlphaFoldDB" id="A0A1G1TKU2"/>
<proteinExistence type="predicted"/>
<keyword evidence="2" id="KW-1185">Reference proteome</keyword>
<name>A0A1G1TKU2_9BACT</name>
<accession>A0A1G1TKU2</accession>
<protein>
    <submittedName>
        <fullName evidence="1">Uncharacterized protein</fullName>
    </submittedName>
</protein>
<sequence>MVYYQFLARYGTLVSTIAATTAGMQTHIFSSFDFLWWKSKNVPKFVSHYIGRAKSAVNNRIIAQVYVCIGMQTNVFFFRLITIDD</sequence>